<feature type="chain" id="PRO_5022761140" description="Lipocalin-like domain-containing protein" evidence="1">
    <location>
        <begin position="25"/>
        <end position="304"/>
    </location>
</feature>
<dbReference type="OrthoDB" id="284756at2"/>
<organism evidence="2 3">
    <name type="scientific">Crateriforma conspicua</name>
    <dbReference type="NCBI Taxonomy" id="2527996"/>
    <lineage>
        <taxon>Bacteria</taxon>
        <taxon>Pseudomonadati</taxon>
        <taxon>Planctomycetota</taxon>
        <taxon>Planctomycetia</taxon>
        <taxon>Planctomycetales</taxon>
        <taxon>Planctomycetaceae</taxon>
        <taxon>Crateriforma</taxon>
    </lineage>
</organism>
<sequence length="304" mass="33187" precursor="true">MRKLTVCGLTVAFALLLLPSFLQAETASKVDLAKAFAPFMGTWSGDVTPNGGPAGEMTVVVEQGGMGSFVSISTRYKIGGQGKAILLTHGIVRIEEPTNRVHSWFHGIEGRMDGDTEISNNTCETLATGVTNRGQAMTLRLQMKLDDDKLILSHSDGVANGTPIPDERVVLDRVPNVAEESEAAKSDPELLAELQGVWRLERGNGGWVIKQIDGNHETLTRYNAEGDVDESHQATISVQKDGDDKRFSIATMEFTAGPRKGIQVPQGLLQNLGYAYRVDSSAFTEIHNRPDGTTQTHRWKRVEK</sequence>
<evidence type="ECO:0000256" key="1">
    <source>
        <dbReference type="SAM" id="SignalP"/>
    </source>
</evidence>
<reference evidence="2 3" key="1">
    <citation type="submission" date="2019-02" db="EMBL/GenBank/DDBJ databases">
        <title>Deep-cultivation of Planctomycetes and their phenomic and genomic characterization uncovers novel biology.</title>
        <authorList>
            <person name="Wiegand S."/>
            <person name="Jogler M."/>
            <person name="Boedeker C."/>
            <person name="Pinto D."/>
            <person name="Vollmers J."/>
            <person name="Rivas-Marin E."/>
            <person name="Kohn T."/>
            <person name="Peeters S.H."/>
            <person name="Heuer A."/>
            <person name="Rast P."/>
            <person name="Oberbeckmann S."/>
            <person name="Bunk B."/>
            <person name="Jeske O."/>
            <person name="Meyerdierks A."/>
            <person name="Storesund J.E."/>
            <person name="Kallscheuer N."/>
            <person name="Luecker S."/>
            <person name="Lage O.M."/>
            <person name="Pohl T."/>
            <person name="Merkel B.J."/>
            <person name="Hornburger P."/>
            <person name="Mueller R.-W."/>
            <person name="Bruemmer F."/>
            <person name="Labrenz M."/>
            <person name="Spormann A.M."/>
            <person name="Op Den Camp H."/>
            <person name="Overmann J."/>
            <person name="Amann R."/>
            <person name="Jetten M.S.M."/>
            <person name="Mascher T."/>
            <person name="Medema M.H."/>
            <person name="Devos D.P."/>
            <person name="Kaster A.-K."/>
            <person name="Ovreas L."/>
            <person name="Rohde M."/>
            <person name="Galperin M.Y."/>
            <person name="Jogler C."/>
        </authorList>
    </citation>
    <scope>NUCLEOTIDE SEQUENCE [LARGE SCALE GENOMIC DNA]</scope>
    <source>
        <strain evidence="2 3">Pan14r</strain>
    </source>
</reference>
<feature type="signal peptide" evidence="1">
    <location>
        <begin position="1"/>
        <end position="24"/>
    </location>
</feature>
<comment type="caution">
    <text evidence="2">The sequence shown here is derived from an EMBL/GenBank/DDBJ whole genome shotgun (WGS) entry which is preliminary data.</text>
</comment>
<dbReference type="RefSeq" id="WP_146439294.1">
    <property type="nucleotide sequence ID" value="NZ_SJPL01000001.1"/>
</dbReference>
<evidence type="ECO:0000313" key="3">
    <source>
        <dbReference type="Proteomes" id="UP000317238"/>
    </source>
</evidence>
<evidence type="ECO:0008006" key="4">
    <source>
        <dbReference type="Google" id="ProtNLM"/>
    </source>
</evidence>
<dbReference type="EMBL" id="SJPL01000001">
    <property type="protein sequence ID" value="TWT70364.1"/>
    <property type="molecule type" value="Genomic_DNA"/>
</dbReference>
<name>A0A5C5Y5G3_9PLAN</name>
<protein>
    <recommendedName>
        <fullName evidence="4">Lipocalin-like domain-containing protein</fullName>
    </recommendedName>
</protein>
<dbReference type="Proteomes" id="UP000317238">
    <property type="component" value="Unassembled WGS sequence"/>
</dbReference>
<gene>
    <name evidence="2" type="ORF">Pan14r_26700</name>
</gene>
<dbReference type="AlphaFoldDB" id="A0A5C5Y5G3"/>
<keyword evidence="1" id="KW-0732">Signal</keyword>
<accession>A0A5C5Y5G3</accession>
<proteinExistence type="predicted"/>
<evidence type="ECO:0000313" key="2">
    <source>
        <dbReference type="EMBL" id="TWT70364.1"/>
    </source>
</evidence>
<keyword evidence="3" id="KW-1185">Reference proteome</keyword>